<dbReference type="SUPFAM" id="SSF52540">
    <property type="entry name" value="P-loop containing nucleoside triphosphate hydrolases"/>
    <property type="match status" value="1"/>
</dbReference>
<dbReference type="GeneID" id="100207782"/>
<dbReference type="PRINTS" id="PR00195">
    <property type="entry name" value="DYNAMIN"/>
</dbReference>
<evidence type="ECO:0000259" key="20">
    <source>
        <dbReference type="PROSITE" id="PS51718"/>
    </source>
</evidence>
<evidence type="ECO:0000256" key="8">
    <source>
        <dbReference type="ARBA" id="ARBA00022801"/>
    </source>
</evidence>
<keyword evidence="16" id="KW-1015">Disulfide bond</keyword>
<comment type="catalytic activity">
    <reaction evidence="18">
        <text>GTP + H2O = GDP + phosphate + H(+)</text>
        <dbReference type="Rhea" id="RHEA:19669"/>
        <dbReference type="ChEBI" id="CHEBI:15377"/>
        <dbReference type="ChEBI" id="CHEBI:15378"/>
        <dbReference type="ChEBI" id="CHEBI:37565"/>
        <dbReference type="ChEBI" id="CHEBI:43474"/>
        <dbReference type="ChEBI" id="CHEBI:58189"/>
        <dbReference type="EC" id="3.6.5.5"/>
    </reaction>
</comment>
<evidence type="ECO:0000256" key="14">
    <source>
        <dbReference type="ARBA" id="ARBA00023134"/>
    </source>
</evidence>
<dbReference type="InterPro" id="IPR027417">
    <property type="entry name" value="P-loop_NTPase"/>
</dbReference>
<accession>A0ABM4BHG8</accession>
<organism evidence="21 22">
    <name type="scientific">Hydra vulgaris</name>
    <name type="common">Hydra</name>
    <name type="synonym">Hydra attenuata</name>
    <dbReference type="NCBI Taxonomy" id="6087"/>
    <lineage>
        <taxon>Eukaryota</taxon>
        <taxon>Metazoa</taxon>
        <taxon>Cnidaria</taxon>
        <taxon>Hydrozoa</taxon>
        <taxon>Hydroidolina</taxon>
        <taxon>Anthoathecata</taxon>
        <taxon>Aplanulata</taxon>
        <taxon>Hydridae</taxon>
        <taxon>Hydra</taxon>
    </lineage>
</organism>
<dbReference type="RefSeq" id="XP_065648466.1">
    <property type="nucleotide sequence ID" value="XM_065792394.1"/>
</dbReference>
<keyword evidence="11 19" id="KW-0175">Coiled coil</keyword>
<evidence type="ECO:0000256" key="18">
    <source>
        <dbReference type="ARBA" id="ARBA00048040"/>
    </source>
</evidence>
<evidence type="ECO:0000256" key="11">
    <source>
        <dbReference type="ARBA" id="ARBA00023054"/>
    </source>
</evidence>
<reference evidence="22" key="1">
    <citation type="submission" date="2025-08" db="UniProtKB">
        <authorList>
            <consortium name="RefSeq"/>
        </authorList>
    </citation>
    <scope>IDENTIFICATION</scope>
</reference>
<evidence type="ECO:0000256" key="15">
    <source>
        <dbReference type="ARBA" id="ARBA00023136"/>
    </source>
</evidence>
<evidence type="ECO:0000256" key="19">
    <source>
        <dbReference type="SAM" id="Coils"/>
    </source>
</evidence>
<dbReference type="InterPro" id="IPR045817">
    <property type="entry name" value="OPA1_C"/>
</dbReference>
<keyword evidence="5" id="KW-0053">Apoptosis</keyword>
<keyword evidence="13" id="KW-0496">Mitochondrion</keyword>
<feature type="coiled-coil region" evidence="19">
    <location>
        <begin position="868"/>
        <end position="895"/>
    </location>
</feature>
<evidence type="ECO:0000256" key="9">
    <source>
        <dbReference type="ARBA" id="ARBA00022946"/>
    </source>
</evidence>
<gene>
    <name evidence="22" type="primary">LOC100207782</name>
</gene>
<feature type="coiled-coil region" evidence="19">
    <location>
        <begin position="171"/>
        <end position="220"/>
    </location>
</feature>
<feature type="domain" description="Dynamin-type G" evidence="20">
    <location>
        <begin position="253"/>
        <end position="529"/>
    </location>
</feature>
<dbReference type="Pfam" id="PF00350">
    <property type="entry name" value="Dynamin_N"/>
    <property type="match status" value="1"/>
</dbReference>
<dbReference type="InterPro" id="IPR001401">
    <property type="entry name" value="Dynamin_GTPase"/>
</dbReference>
<dbReference type="CDD" id="cd08771">
    <property type="entry name" value="DLP_1"/>
    <property type="match status" value="1"/>
</dbReference>
<dbReference type="SMART" id="SM00053">
    <property type="entry name" value="DYNc"/>
    <property type="match status" value="1"/>
</dbReference>
<proteinExistence type="predicted"/>
<dbReference type="EC" id="3.6.5.5" evidence="3"/>
<keyword evidence="14" id="KW-0342">GTP-binding</keyword>
<keyword evidence="4" id="KW-0812">Transmembrane</keyword>
<evidence type="ECO:0000256" key="7">
    <source>
        <dbReference type="ARBA" id="ARBA00022792"/>
    </source>
</evidence>
<keyword evidence="7" id="KW-0999">Mitochondrion inner membrane</keyword>
<evidence type="ECO:0000256" key="12">
    <source>
        <dbReference type="ARBA" id="ARBA00023121"/>
    </source>
</evidence>
<dbReference type="Gene3D" id="3.40.50.300">
    <property type="entry name" value="P-loop containing nucleotide triphosphate hydrolases"/>
    <property type="match status" value="1"/>
</dbReference>
<name>A0ABM4BHG8_HYDVU</name>
<keyword evidence="21" id="KW-1185">Reference proteome</keyword>
<protein>
    <recommendedName>
        <fullName evidence="17">Dynamin-like GTPase OPA1, mitochondrial</fullName>
        <ecNumber evidence="3">3.6.5.5</ecNumber>
    </recommendedName>
</protein>
<dbReference type="Pfam" id="PF19434">
    <property type="entry name" value="OPA1_C"/>
    <property type="match status" value="1"/>
</dbReference>
<dbReference type="PANTHER" id="PTHR11566:SF67">
    <property type="entry name" value="DYNAMIN-LIKE 120 KDA PROTEIN, MITOCHONDRIAL"/>
    <property type="match status" value="1"/>
</dbReference>
<evidence type="ECO:0000256" key="16">
    <source>
        <dbReference type="ARBA" id="ARBA00023157"/>
    </source>
</evidence>
<evidence type="ECO:0000256" key="6">
    <source>
        <dbReference type="ARBA" id="ARBA00022741"/>
    </source>
</evidence>
<keyword evidence="12" id="KW-0446">Lipid-binding</keyword>
<evidence type="ECO:0000256" key="2">
    <source>
        <dbReference type="ARBA" id="ARBA00004569"/>
    </source>
</evidence>
<comment type="subcellular location">
    <subcellularLocation>
        <location evidence="1">Mitochondrion inner membrane</location>
        <topology evidence="1">Single-pass membrane protein</topology>
    </subcellularLocation>
    <subcellularLocation>
        <location evidence="2">Mitochondrion intermembrane space</location>
    </subcellularLocation>
</comment>
<evidence type="ECO:0000256" key="1">
    <source>
        <dbReference type="ARBA" id="ARBA00004434"/>
    </source>
</evidence>
<dbReference type="Proteomes" id="UP001652625">
    <property type="component" value="Chromosome 03"/>
</dbReference>
<keyword evidence="15" id="KW-0472">Membrane</keyword>
<dbReference type="InterPro" id="IPR022812">
    <property type="entry name" value="Dynamin"/>
</dbReference>
<dbReference type="PROSITE" id="PS51718">
    <property type="entry name" value="G_DYNAMIN_2"/>
    <property type="match status" value="1"/>
</dbReference>
<dbReference type="InterPro" id="IPR030381">
    <property type="entry name" value="G_DYNAMIN_dom"/>
</dbReference>
<keyword evidence="6" id="KW-0547">Nucleotide-binding</keyword>
<evidence type="ECO:0000313" key="21">
    <source>
        <dbReference type="Proteomes" id="UP001652625"/>
    </source>
</evidence>
<evidence type="ECO:0000313" key="22">
    <source>
        <dbReference type="RefSeq" id="XP_065648466.1"/>
    </source>
</evidence>
<keyword evidence="10" id="KW-1133">Transmembrane helix</keyword>
<evidence type="ECO:0000256" key="4">
    <source>
        <dbReference type="ARBA" id="ARBA00022692"/>
    </source>
</evidence>
<dbReference type="PANTHER" id="PTHR11566">
    <property type="entry name" value="DYNAMIN"/>
    <property type="match status" value="1"/>
</dbReference>
<dbReference type="InterPro" id="IPR045063">
    <property type="entry name" value="Dynamin_N"/>
</dbReference>
<evidence type="ECO:0000256" key="17">
    <source>
        <dbReference type="ARBA" id="ARBA00044791"/>
    </source>
</evidence>
<evidence type="ECO:0000256" key="3">
    <source>
        <dbReference type="ARBA" id="ARBA00011980"/>
    </source>
</evidence>
<keyword evidence="9" id="KW-0809">Transit peptide</keyword>
<evidence type="ECO:0000256" key="10">
    <source>
        <dbReference type="ARBA" id="ARBA00022989"/>
    </source>
</evidence>
<keyword evidence="8" id="KW-0378">Hydrolase</keyword>
<sequence length="936" mass="107679">MSGNFVIITNKELFNLTKHKLNKAVRCSRYFSVLSQNRILKSKFIFHAQQRHFIILNAIRHFSKIRYLFLGAAGTAGIGAKLTYEKWKEKWVEFQDQFPSISWIDDYYPGSFFLGIETRVKENSENLNSIFEAARKLIFGVVGDVIETEVQPPVLSASFSTPAPEEQEIKSKSQEQKLQELLNRAQEELLEIQQKLQREIDKVEQENRELRKEILLGKNKTQTSPRKLKRSLIDMYSDVLDLLAEYDSSYEIQDHLPRVVVIGDQSAGKTSVLEMIARARIFPRGAGKMMTRCPIMVTLTEGANHVAYFKGSDHEYDLSNEADLHKLRLEVEGRMNKKLKGNNTISTEILSMYVKGPGLPRMVLVDLPGIISTETTDMAANTKESITKMSRHYMSNPNAIILCVQDGSIDAERSIVTDLASQMDPSGKRTIFVMTKVDVAEANQTDPTRIKKILSGKLFPMKAMGYFAVVTGTGNNNESIDYIKQCEEDFFRSSKLFKSGVLKASQMTTQNLSFAVANCFWHMVRESIEQQSDTFKARKFNLETEWKNNFPTVRELDRDELFDKARGELLDEAMSLSQIQPQEWEKLLASNLWNVVQDYAIETVYFPSAQTANSSQFKTKVDILLKQWAERMLPSHAVQVGYDTLLAEFIKAMNEGVEIGGKKDAHSALFKDLKDCVKKECESTHSWQARAKESLRVIQLSTLEDSNVPNKEQWDDAIKFMEETLIKESESNEKVLSKLIGPGWQERFLYWTSRSKEQNLNNEVKKELQRLLQSVNTVHSPQLDDDEITTVKRNLQINNIEVSQHEILNVWKALYRSYFIDISLQGAQECRKAFHHRNLARNELECNDVILFWRFKNMLAATSNSLRQQIMSTEARRLENEVKEILDEISQDEELKKKLIKGRQVDLAEELKRVRHIQECLEQFVEALKREKTTTS</sequence>
<evidence type="ECO:0000256" key="13">
    <source>
        <dbReference type="ARBA" id="ARBA00023128"/>
    </source>
</evidence>
<evidence type="ECO:0000256" key="5">
    <source>
        <dbReference type="ARBA" id="ARBA00022703"/>
    </source>
</evidence>